<feature type="binding site" evidence="2">
    <location>
        <position position="58"/>
    </location>
    <ligand>
        <name>Fe cation</name>
        <dbReference type="ChEBI" id="CHEBI:24875"/>
    </ligand>
</feature>
<proteinExistence type="inferred from homology"/>
<comment type="cofactor">
    <cofactor evidence="2">
        <name>Fe cation</name>
        <dbReference type="ChEBI" id="CHEBI:24875"/>
    </cofactor>
    <text evidence="2">Binds 1 Fe cation per subunit.</text>
</comment>
<dbReference type="GO" id="GO:0046872">
    <property type="term" value="F:metal ion binding"/>
    <property type="evidence" value="ECO:0007669"/>
    <property type="project" value="UniProtKB-KW"/>
</dbReference>
<gene>
    <name evidence="6" type="ORF">EII21_06030</name>
</gene>
<reference evidence="6 7" key="1">
    <citation type="submission" date="2018-11" db="EMBL/GenBank/DDBJ databases">
        <title>Genomes From Bacteria Associated with the Canine Oral Cavity: a Test Case for Automated Genome-Based Taxonomic Assignment.</title>
        <authorList>
            <person name="Coil D.A."/>
            <person name="Jospin G."/>
            <person name="Darling A.E."/>
            <person name="Wallis C."/>
            <person name="Davis I.J."/>
            <person name="Harris S."/>
            <person name="Eisen J.A."/>
            <person name="Holcombe L.J."/>
            <person name="O'Flynn C."/>
        </authorList>
    </citation>
    <scope>NUCLEOTIDE SEQUENCE [LARGE SCALE GENOMIC DNA]</scope>
    <source>
        <strain evidence="6 7">COT-280</strain>
    </source>
</reference>
<comment type="caution">
    <text evidence="6">The sequence shown here is derived from an EMBL/GenBank/DDBJ whole genome shotgun (WGS) entry which is preliminary data.</text>
</comment>
<feature type="binding site" evidence="2">
    <location>
        <position position="60"/>
    </location>
    <ligand>
        <name>Fe cation</name>
        <dbReference type="ChEBI" id="CHEBI:24875"/>
    </ligand>
</feature>
<dbReference type="PIRSF" id="PIRSF006232">
    <property type="entry name" value="Pirin"/>
    <property type="match status" value="1"/>
</dbReference>
<dbReference type="SUPFAM" id="SSF51182">
    <property type="entry name" value="RmlC-like cupins"/>
    <property type="match status" value="1"/>
</dbReference>
<feature type="binding site" evidence="2">
    <location>
        <position position="102"/>
    </location>
    <ligand>
        <name>Fe cation</name>
        <dbReference type="ChEBI" id="CHEBI:24875"/>
    </ligand>
</feature>
<keyword evidence="2" id="KW-0408">Iron</keyword>
<dbReference type="Pfam" id="PF17954">
    <property type="entry name" value="Pirin_C_2"/>
    <property type="match status" value="1"/>
</dbReference>
<keyword evidence="7" id="KW-1185">Reference proteome</keyword>
<dbReference type="InterPro" id="IPR041602">
    <property type="entry name" value="Quercetinase_C"/>
</dbReference>
<dbReference type="InterPro" id="IPR011051">
    <property type="entry name" value="RmlC_Cupin_sf"/>
</dbReference>
<feature type="domain" description="Pirin N-terminal" evidence="4">
    <location>
        <begin position="11"/>
        <end position="120"/>
    </location>
</feature>
<name>A0A3P2A7E9_9NEIS</name>
<dbReference type="InterPro" id="IPR014710">
    <property type="entry name" value="RmlC-like_jellyroll"/>
</dbReference>
<dbReference type="Pfam" id="PF02678">
    <property type="entry name" value="Pirin"/>
    <property type="match status" value="1"/>
</dbReference>
<dbReference type="OrthoDB" id="321327at2"/>
<accession>A0A3P2A7E9</accession>
<protein>
    <submittedName>
        <fullName evidence="6">Pirin family protein</fullName>
    </submittedName>
</protein>
<evidence type="ECO:0000256" key="1">
    <source>
        <dbReference type="ARBA" id="ARBA00008416"/>
    </source>
</evidence>
<evidence type="ECO:0000313" key="7">
    <source>
        <dbReference type="Proteomes" id="UP000269923"/>
    </source>
</evidence>
<feature type="domain" description="Quercetin 2,3-dioxygenase C-terminal cupin" evidence="5">
    <location>
        <begin position="148"/>
        <end position="233"/>
    </location>
</feature>
<evidence type="ECO:0000256" key="2">
    <source>
        <dbReference type="PIRSR" id="PIRSR006232-1"/>
    </source>
</evidence>
<dbReference type="AlphaFoldDB" id="A0A3P2A7E9"/>
<dbReference type="InterPro" id="IPR003829">
    <property type="entry name" value="Pirin_N_dom"/>
</dbReference>
<evidence type="ECO:0000259" key="4">
    <source>
        <dbReference type="Pfam" id="PF02678"/>
    </source>
</evidence>
<keyword evidence="2" id="KW-0479">Metal-binding</keyword>
<dbReference type="PANTHER" id="PTHR43212:SF3">
    <property type="entry name" value="QUERCETIN 2,3-DIOXYGENASE"/>
    <property type="match status" value="1"/>
</dbReference>
<dbReference type="Gene3D" id="2.60.120.10">
    <property type="entry name" value="Jelly Rolls"/>
    <property type="match status" value="2"/>
</dbReference>
<dbReference type="STRING" id="1121352.GCA_000620925_01358"/>
<dbReference type="Proteomes" id="UP000269923">
    <property type="component" value="Unassembled WGS sequence"/>
</dbReference>
<evidence type="ECO:0000259" key="5">
    <source>
        <dbReference type="Pfam" id="PF17954"/>
    </source>
</evidence>
<dbReference type="CDD" id="cd02910">
    <property type="entry name" value="cupin_Yhhw_N"/>
    <property type="match status" value="1"/>
</dbReference>
<sequence>MQTVYHAADSRGMAHHGWLKSAHTFSFANYYNPQRMGFGVLRVINDDFVEGGEGFGTHPHRDMEIISVPLSGDLAHRDSMGNGSIIRNGDIQVMSAGTGVTHSEMNANADQAVKFLQIWILPRHNAVKPRYQQITIADQAKPNDFQQILSPNPDDDGVWIHQDAWFSLARFDKGTKKRYDVKRAGNGVYVFVIKGEAKIGDVQLNQRDGLGVWDAEGFDVEATADAEILLMDVPLDVAASTNRPLN</sequence>
<comment type="similarity">
    <text evidence="1 3">Belongs to the pirin family.</text>
</comment>
<feature type="binding site" evidence="2">
    <location>
        <position position="104"/>
    </location>
    <ligand>
        <name>Fe cation</name>
        <dbReference type="ChEBI" id="CHEBI:24875"/>
    </ligand>
</feature>
<dbReference type="RefSeq" id="WP_124794761.1">
    <property type="nucleotide sequence ID" value="NZ_RQYC01000007.1"/>
</dbReference>
<dbReference type="InterPro" id="IPR012093">
    <property type="entry name" value="Pirin"/>
</dbReference>
<dbReference type="PANTHER" id="PTHR43212">
    <property type="entry name" value="QUERCETIN 2,3-DIOXYGENASE"/>
    <property type="match status" value="1"/>
</dbReference>
<evidence type="ECO:0000256" key="3">
    <source>
        <dbReference type="RuleBase" id="RU003457"/>
    </source>
</evidence>
<evidence type="ECO:0000313" key="6">
    <source>
        <dbReference type="EMBL" id="RRD90190.1"/>
    </source>
</evidence>
<organism evidence="6 7">
    <name type="scientific">Conchiformibius steedae</name>
    <dbReference type="NCBI Taxonomy" id="153493"/>
    <lineage>
        <taxon>Bacteria</taxon>
        <taxon>Pseudomonadati</taxon>
        <taxon>Pseudomonadota</taxon>
        <taxon>Betaproteobacteria</taxon>
        <taxon>Neisseriales</taxon>
        <taxon>Neisseriaceae</taxon>
        <taxon>Conchiformibius</taxon>
    </lineage>
</organism>
<dbReference type="EMBL" id="RQYC01000007">
    <property type="protein sequence ID" value="RRD90190.1"/>
    <property type="molecule type" value="Genomic_DNA"/>
</dbReference>